<accession>A0A089M978</accession>
<organism evidence="1 2">
    <name type="scientific">Paenibacillus graminis</name>
    <dbReference type="NCBI Taxonomy" id="189425"/>
    <lineage>
        <taxon>Bacteria</taxon>
        <taxon>Bacillati</taxon>
        <taxon>Bacillota</taxon>
        <taxon>Bacilli</taxon>
        <taxon>Bacillales</taxon>
        <taxon>Paenibacillaceae</taxon>
        <taxon>Paenibacillus</taxon>
    </lineage>
</organism>
<dbReference type="KEGG" id="pgm:PGRAT_15575"/>
<dbReference type="EMBL" id="CP009287">
    <property type="protein sequence ID" value="AIQ68880.1"/>
    <property type="molecule type" value="Genomic_DNA"/>
</dbReference>
<dbReference type="SUPFAM" id="SSF50969">
    <property type="entry name" value="YVTN repeat-like/Quinoprotein amine dehydrogenase"/>
    <property type="match status" value="1"/>
</dbReference>
<evidence type="ECO:0000313" key="2">
    <source>
        <dbReference type="Proteomes" id="UP000029500"/>
    </source>
</evidence>
<evidence type="ECO:0000313" key="1">
    <source>
        <dbReference type="EMBL" id="AIQ68880.1"/>
    </source>
</evidence>
<proteinExistence type="predicted"/>
<dbReference type="OrthoDB" id="9765809at2"/>
<dbReference type="RefSeq" id="WP_025703652.1">
    <property type="nucleotide sequence ID" value="NZ_CP009287.1"/>
</dbReference>
<protein>
    <submittedName>
        <fullName evidence="1">Uncharacterized protein</fullName>
    </submittedName>
</protein>
<dbReference type="HOGENOM" id="CLU_796573_0_0_9"/>
<dbReference type="Proteomes" id="UP000029500">
    <property type="component" value="Chromosome"/>
</dbReference>
<dbReference type="InterPro" id="IPR011044">
    <property type="entry name" value="Quino_amine_DH_bsu"/>
</dbReference>
<keyword evidence="2" id="KW-1185">Reference proteome</keyword>
<sequence length="367" mass="41384">MPIENITYPDLAAYPGKPAAIQAIKGTGKDAVSLLALDQNSDLWQIDLHTGRAAMLLHVDIPGLELQEPVQIVVSADERFAAVSGRFGQYAALYDLQDSKLITLLSRGDYHYDVCTFPLAFAEYEGRTLLIHGTEWNRLDLLDVRSGENMSARQSPPYADGQHPEHDLDYFHGKIHISPQGDWIIDTGWIWHPIASIRSWSLSAWLSNCWESEDGATLRKLGEQMEDWDQPVVWLDPSTLAIWGQLSIDMYEEEDMKDYGKHLYSHFLAIFDVQTGEQKGLFIPVPAYRTKPLINGGMYYPQGQMAAVNGRIVMWGPENGLSILNPDTGETEFSDEKLCPDSYHPYANVFLEIDESGRFAGKQLTFR</sequence>
<reference evidence="1 2" key="1">
    <citation type="submission" date="2014-08" db="EMBL/GenBank/DDBJ databases">
        <title>Comparative genomics of the Paenibacillus odorifer group.</title>
        <authorList>
            <person name="den Bakker H.C."/>
            <person name="Tsai Y.-C."/>
            <person name="Martin N."/>
            <person name="Korlach J."/>
            <person name="Wiedmann M."/>
        </authorList>
    </citation>
    <scope>NUCLEOTIDE SEQUENCE [LARGE SCALE GENOMIC DNA]</scope>
    <source>
        <strain evidence="1 2">DSM 15220</strain>
    </source>
</reference>
<gene>
    <name evidence="1" type="ORF">PGRAT_15575</name>
</gene>
<dbReference type="eggNOG" id="ENOG5032U0A">
    <property type="taxonomic scope" value="Bacteria"/>
</dbReference>
<name>A0A089M978_9BACL</name>
<dbReference type="AlphaFoldDB" id="A0A089M978"/>